<comment type="caution">
    <text evidence="10">The sequence shown here is derived from an EMBL/GenBank/DDBJ whole genome shotgun (WGS) entry which is preliminary data.</text>
</comment>
<dbReference type="AlphaFoldDB" id="A0A4S4LP34"/>
<keyword evidence="4 9" id="KW-0812">Transmembrane</keyword>
<dbReference type="GO" id="GO:0016020">
    <property type="term" value="C:membrane"/>
    <property type="evidence" value="ECO:0007669"/>
    <property type="project" value="UniProtKB-SubCell"/>
</dbReference>
<sequence length="170" mass="19170">MATRLISMEDDPPHRVFTSRMWFLGLGLSCFGAVLGQIFYFRPQTMFVWQLFLQVIAYIPVVSWKKSSPAPPVVWVDKKHVANTIFASTAADSALAISIFAADTSYYNISPNVGVSIFTVIGSSSDTILVRLPCVSYLYYFRHSTAFSSSYRALYFSNYQVYIFDFPGMS</sequence>
<comment type="similarity">
    <text evidence="2">Belongs to the oligopeptide OPT transporter family.</text>
</comment>
<keyword evidence="6" id="KW-0653">Protein transport</keyword>
<evidence type="ECO:0000313" key="11">
    <source>
        <dbReference type="Proteomes" id="UP000308730"/>
    </source>
</evidence>
<dbReference type="GO" id="GO:0035673">
    <property type="term" value="F:oligopeptide transmembrane transporter activity"/>
    <property type="evidence" value="ECO:0007669"/>
    <property type="project" value="InterPro"/>
</dbReference>
<dbReference type="OrthoDB" id="9986677at2759"/>
<evidence type="ECO:0000256" key="5">
    <source>
        <dbReference type="ARBA" id="ARBA00022856"/>
    </source>
</evidence>
<evidence type="ECO:0000256" key="8">
    <source>
        <dbReference type="ARBA" id="ARBA00023136"/>
    </source>
</evidence>
<feature type="transmembrane region" description="Helical" evidence="9">
    <location>
        <begin position="21"/>
        <end position="41"/>
    </location>
</feature>
<keyword evidence="8 9" id="KW-0472">Membrane</keyword>
<evidence type="ECO:0000313" key="10">
    <source>
        <dbReference type="EMBL" id="THH13288.1"/>
    </source>
</evidence>
<keyword evidence="7 9" id="KW-1133">Transmembrane helix</keyword>
<organism evidence="10 11">
    <name type="scientific">Antrodiella citrinella</name>
    <dbReference type="NCBI Taxonomy" id="2447956"/>
    <lineage>
        <taxon>Eukaryota</taxon>
        <taxon>Fungi</taxon>
        <taxon>Dikarya</taxon>
        <taxon>Basidiomycota</taxon>
        <taxon>Agaricomycotina</taxon>
        <taxon>Agaricomycetes</taxon>
        <taxon>Polyporales</taxon>
        <taxon>Steccherinaceae</taxon>
        <taxon>Antrodiella</taxon>
    </lineage>
</organism>
<proteinExistence type="inferred from homology"/>
<dbReference type="Proteomes" id="UP000308730">
    <property type="component" value="Unassembled WGS sequence"/>
</dbReference>
<keyword evidence="5" id="KW-0571">Peptide transport</keyword>
<evidence type="ECO:0000256" key="6">
    <source>
        <dbReference type="ARBA" id="ARBA00022927"/>
    </source>
</evidence>
<evidence type="ECO:0000256" key="9">
    <source>
        <dbReference type="SAM" id="Phobius"/>
    </source>
</evidence>
<evidence type="ECO:0000256" key="4">
    <source>
        <dbReference type="ARBA" id="ARBA00022692"/>
    </source>
</evidence>
<evidence type="ECO:0000256" key="7">
    <source>
        <dbReference type="ARBA" id="ARBA00022989"/>
    </source>
</evidence>
<reference evidence="10 11" key="1">
    <citation type="submission" date="2019-02" db="EMBL/GenBank/DDBJ databases">
        <title>Genome sequencing of the rare red list fungi Antrodiella citrinella (Flaviporus citrinellus).</title>
        <authorList>
            <person name="Buettner E."/>
            <person name="Kellner H."/>
        </authorList>
    </citation>
    <scope>NUCLEOTIDE SEQUENCE [LARGE SCALE GENOMIC DNA]</scope>
    <source>
        <strain evidence="10 11">DSM 108506</strain>
    </source>
</reference>
<keyword evidence="3" id="KW-0813">Transport</keyword>
<evidence type="ECO:0000256" key="1">
    <source>
        <dbReference type="ARBA" id="ARBA00004141"/>
    </source>
</evidence>
<gene>
    <name evidence="10" type="ORF">EUX98_g9742</name>
</gene>
<evidence type="ECO:0000256" key="3">
    <source>
        <dbReference type="ARBA" id="ARBA00022448"/>
    </source>
</evidence>
<keyword evidence="11" id="KW-1185">Reference proteome</keyword>
<accession>A0A4S4LP34</accession>
<dbReference type="PANTHER" id="PTHR22601">
    <property type="entry name" value="ISP4 LIKE PROTEIN"/>
    <property type="match status" value="1"/>
</dbReference>
<dbReference type="EMBL" id="SGPM01001092">
    <property type="protein sequence ID" value="THH13288.1"/>
    <property type="molecule type" value="Genomic_DNA"/>
</dbReference>
<dbReference type="InterPro" id="IPR004648">
    <property type="entry name" value="Oligpept_transpt"/>
</dbReference>
<name>A0A4S4LP34_9APHY</name>
<comment type="subcellular location">
    <subcellularLocation>
        <location evidence="1">Membrane</location>
        <topology evidence="1">Multi-pass membrane protein</topology>
    </subcellularLocation>
</comment>
<dbReference type="Pfam" id="PF03169">
    <property type="entry name" value="OPT"/>
    <property type="match status" value="1"/>
</dbReference>
<dbReference type="InterPro" id="IPR004813">
    <property type="entry name" value="OPT"/>
</dbReference>
<evidence type="ECO:0000256" key="2">
    <source>
        <dbReference type="ARBA" id="ARBA00008807"/>
    </source>
</evidence>
<protein>
    <submittedName>
        <fullName evidence="10">Uncharacterized protein</fullName>
    </submittedName>
</protein>
<dbReference type="GO" id="GO:0015031">
    <property type="term" value="P:protein transport"/>
    <property type="evidence" value="ECO:0007669"/>
    <property type="project" value="UniProtKB-KW"/>
</dbReference>